<gene>
    <name evidence="9" type="ORF">BD410DRAFT_826381</name>
</gene>
<evidence type="ECO:0000256" key="3">
    <source>
        <dbReference type="ARBA" id="ARBA00022692"/>
    </source>
</evidence>
<dbReference type="EMBL" id="ML170163">
    <property type="protein sequence ID" value="TDL25788.1"/>
    <property type="molecule type" value="Genomic_DNA"/>
</dbReference>
<feature type="region of interest" description="Disordered" evidence="6">
    <location>
        <begin position="254"/>
        <end position="412"/>
    </location>
</feature>
<keyword evidence="5 7" id="KW-0472">Membrane</keyword>
<feature type="compositionally biased region" description="Basic and acidic residues" evidence="6">
    <location>
        <begin position="1704"/>
        <end position="1713"/>
    </location>
</feature>
<dbReference type="Pfam" id="PF25381">
    <property type="entry name" value="PH_26"/>
    <property type="match status" value="1"/>
</dbReference>
<feature type="compositionally biased region" description="Polar residues" evidence="6">
    <location>
        <begin position="308"/>
        <end position="325"/>
    </location>
</feature>
<feature type="region of interest" description="Disordered" evidence="6">
    <location>
        <begin position="616"/>
        <end position="651"/>
    </location>
</feature>
<feature type="region of interest" description="Disordered" evidence="6">
    <location>
        <begin position="811"/>
        <end position="1725"/>
    </location>
</feature>
<feature type="compositionally biased region" description="Polar residues" evidence="6">
    <location>
        <begin position="889"/>
        <end position="907"/>
    </location>
</feature>
<dbReference type="GO" id="GO:0005743">
    <property type="term" value="C:mitochondrial inner membrane"/>
    <property type="evidence" value="ECO:0007669"/>
    <property type="project" value="UniProtKB-SubCell"/>
</dbReference>
<feature type="compositionally biased region" description="Acidic residues" evidence="6">
    <location>
        <begin position="1477"/>
        <end position="1495"/>
    </location>
</feature>
<organism evidence="9 10">
    <name type="scientific">Rickenella mellea</name>
    <dbReference type="NCBI Taxonomy" id="50990"/>
    <lineage>
        <taxon>Eukaryota</taxon>
        <taxon>Fungi</taxon>
        <taxon>Dikarya</taxon>
        <taxon>Basidiomycota</taxon>
        <taxon>Agaricomycotina</taxon>
        <taxon>Agaricomycetes</taxon>
        <taxon>Hymenochaetales</taxon>
        <taxon>Rickenellaceae</taxon>
        <taxon>Rickenella</taxon>
    </lineage>
</organism>
<dbReference type="STRING" id="50990.A0A4Y7QF11"/>
<evidence type="ECO:0000256" key="6">
    <source>
        <dbReference type="SAM" id="MobiDB-lite"/>
    </source>
</evidence>
<dbReference type="PANTHER" id="PTHR21320">
    <property type="entry name" value="CYTOCHROME C OXIDASE ASSEMBLY PROTEIN COX11-RELATED"/>
    <property type="match status" value="1"/>
</dbReference>
<dbReference type="SUPFAM" id="SSF110111">
    <property type="entry name" value="Ctag/Cox11"/>
    <property type="match status" value="1"/>
</dbReference>
<feature type="compositionally biased region" description="Polar residues" evidence="6">
    <location>
        <begin position="336"/>
        <end position="350"/>
    </location>
</feature>
<evidence type="ECO:0000256" key="2">
    <source>
        <dbReference type="ARBA" id="ARBA00004243"/>
    </source>
</evidence>
<dbReference type="GO" id="GO:0005507">
    <property type="term" value="F:copper ion binding"/>
    <property type="evidence" value="ECO:0007669"/>
    <property type="project" value="InterPro"/>
</dbReference>
<feature type="compositionally biased region" description="Low complexity" evidence="6">
    <location>
        <begin position="296"/>
        <end position="307"/>
    </location>
</feature>
<dbReference type="HAMAP" id="MF_00155">
    <property type="entry name" value="CtaG"/>
    <property type="match status" value="1"/>
</dbReference>
<feature type="compositionally biased region" description="Low complexity" evidence="6">
    <location>
        <begin position="984"/>
        <end position="994"/>
    </location>
</feature>
<evidence type="ECO:0000313" key="9">
    <source>
        <dbReference type="EMBL" id="TDL25788.1"/>
    </source>
</evidence>
<feature type="compositionally biased region" description="Polar residues" evidence="6">
    <location>
        <begin position="1057"/>
        <end position="1066"/>
    </location>
</feature>
<reference evidence="9 10" key="1">
    <citation type="submission" date="2018-06" db="EMBL/GenBank/DDBJ databases">
        <title>A transcriptomic atlas of mushroom development highlights an independent origin of complex multicellularity.</title>
        <authorList>
            <consortium name="DOE Joint Genome Institute"/>
            <person name="Krizsan K."/>
            <person name="Almasi E."/>
            <person name="Merenyi Z."/>
            <person name="Sahu N."/>
            <person name="Viragh M."/>
            <person name="Koszo T."/>
            <person name="Mondo S."/>
            <person name="Kiss B."/>
            <person name="Balint B."/>
            <person name="Kues U."/>
            <person name="Barry K."/>
            <person name="Hegedus J.C."/>
            <person name="Henrissat B."/>
            <person name="Johnson J."/>
            <person name="Lipzen A."/>
            <person name="Ohm R."/>
            <person name="Nagy I."/>
            <person name="Pangilinan J."/>
            <person name="Yan J."/>
            <person name="Xiong Y."/>
            <person name="Grigoriev I.V."/>
            <person name="Hibbett D.S."/>
            <person name="Nagy L.G."/>
        </authorList>
    </citation>
    <scope>NUCLEOTIDE SEQUENCE [LARGE SCALE GENOMIC DNA]</scope>
    <source>
        <strain evidence="9 10">SZMC22713</strain>
    </source>
</reference>
<feature type="compositionally biased region" description="Low complexity" evidence="6">
    <location>
        <begin position="938"/>
        <end position="952"/>
    </location>
</feature>
<dbReference type="Gene3D" id="2.30.29.30">
    <property type="entry name" value="Pleckstrin-homology domain (PH domain)/Phosphotyrosine-binding domain (PTB)"/>
    <property type="match status" value="1"/>
</dbReference>
<protein>
    <recommendedName>
        <fullName evidence="8">Skg3/CAF120-like PH-like domain-containing protein</fullName>
    </recommendedName>
</protein>
<evidence type="ECO:0000256" key="7">
    <source>
        <dbReference type="SAM" id="Phobius"/>
    </source>
</evidence>
<proteinExistence type="inferred from homology"/>
<comment type="subcellular location">
    <subcellularLocation>
        <location evidence="2">Mitochondrion inner membrane</location>
        <topology evidence="2">Single-pass membrane protein</topology>
        <orientation evidence="2">Intermembrane side</orientation>
    </subcellularLocation>
</comment>
<feature type="compositionally biased region" description="Polar residues" evidence="6">
    <location>
        <begin position="1390"/>
        <end position="1399"/>
    </location>
</feature>
<feature type="region of interest" description="Disordered" evidence="6">
    <location>
        <begin position="1837"/>
        <end position="1857"/>
    </location>
</feature>
<feature type="compositionally biased region" description="Polar residues" evidence="6">
    <location>
        <begin position="1018"/>
        <end position="1031"/>
    </location>
</feature>
<evidence type="ECO:0000313" key="10">
    <source>
        <dbReference type="Proteomes" id="UP000294933"/>
    </source>
</evidence>
<dbReference type="SUPFAM" id="SSF50729">
    <property type="entry name" value="PH domain-like"/>
    <property type="match status" value="1"/>
</dbReference>
<feature type="compositionally biased region" description="Polar residues" evidence="6">
    <location>
        <begin position="1074"/>
        <end position="1090"/>
    </location>
</feature>
<dbReference type="InterPro" id="IPR058155">
    <property type="entry name" value="Skg3/CAF120-like_PH"/>
</dbReference>
<dbReference type="VEuPathDB" id="FungiDB:BD410DRAFT_826381"/>
<feature type="transmembrane region" description="Helical" evidence="7">
    <location>
        <begin position="61"/>
        <end position="80"/>
    </location>
</feature>
<feature type="compositionally biased region" description="Low complexity" evidence="6">
    <location>
        <begin position="1232"/>
        <end position="1243"/>
    </location>
</feature>
<feature type="compositionally biased region" description="Low complexity" evidence="6">
    <location>
        <begin position="1262"/>
        <end position="1279"/>
    </location>
</feature>
<feature type="compositionally biased region" description="Polar residues" evidence="6">
    <location>
        <begin position="953"/>
        <end position="969"/>
    </location>
</feature>
<feature type="domain" description="Skg3/CAF120-like PH-like" evidence="8">
    <location>
        <begin position="583"/>
        <end position="768"/>
    </location>
</feature>
<evidence type="ECO:0000256" key="5">
    <source>
        <dbReference type="ARBA" id="ARBA00023136"/>
    </source>
</evidence>
<dbReference type="OrthoDB" id="5563754at2759"/>
<comment type="function">
    <text evidence="1">Exerts its effect at some terminal stage of cytochrome c oxidase synthesis, probably by being involved in the insertion of the copper B into subunit I.</text>
</comment>
<evidence type="ECO:0000259" key="8">
    <source>
        <dbReference type="Pfam" id="PF25381"/>
    </source>
</evidence>
<keyword evidence="4 7" id="KW-1133">Transmembrane helix</keyword>
<feature type="compositionally biased region" description="Low complexity" evidence="6">
    <location>
        <begin position="257"/>
        <end position="266"/>
    </location>
</feature>
<keyword evidence="3 7" id="KW-0812">Transmembrane</keyword>
<evidence type="ECO:0000256" key="1">
    <source>
        <dbReference type="ARBA" id="ARBA00004007"/>
    </source>
</evidence>
<dbReference type="InterPro" id="IPR011993">
    <property type="entry name" value="PH-like_dom_sf"/>
</dbReference>
<feature type="compositionally biased region" description="Polar residues" evidence="6">
    <location>
        <begin position="1289"/>
        <end position="1298"/>
    </location>
</feature>
<name>A0A4Y7QF11_9AGAM</name>
<dbReference type="Proteomes" id="UP000294933">
    <property type="component" value="Unassembled WGS sequence"/>
</dbReference>
<dbReference type="InterPro" id="IPR007533">
    <property type="entry name" value="Cyt_c_oxidase_assmbl_CtaG"/>
</dbReference>
<dbReference type="InterPro" id="IPR023471">
    <property type="entry name" value="CtaG/Cox11_dom_sf"/>
</dbReference>
<feature type="compositionally biased region" description="Low complexity" evidence="6">
    <location>
        <begin position="854"/>
        <end position="865"/>
    </location>
</feature>
<feature type="compositionally biased region" description="Basic and acidic residues" evidence="6">
    <location>
        <begin position="1663"/>
        <end position="1678"/>
    </location>
</feature>
<feature type="compositionally biased region" description="Polar residues" evidence="6">
    <location>
        <begin position="844"/>
        <end position="853"/>
    </location>
</feature>
<dbReference type="Gene3D" id="2.60.370.10">
    <property type="entry name" value="Ctag/Cox11"/>
    <property type="match status" value="1"/>
</dbReference>
<dbReference type="Pfam" id="PF04442">
    <property type="entry name" value="CtaG_Cox11"/>
    <property type="match status" value="1"/>
</dbReference>
<feature type="compositionally biased region" description="Low complexity" evidence="6">
    <location>
        <begin position="1044"/>
        <end position="1056"/>
    </location>
</feature>
<dbReference type="PANTHER" id="PTHR21320:SF3">
    <property type="entry name" value="CYTOCHROME C OXIDASE ASSEMBLY PROTEIN COX11, MITOCHONDRIAL-RELATED"/>
    <property type="match status" value="1"/>
</dbReference>
<keyword evidence="10" id="KW-1185">Reference proteome</keyword>
<dbReference type="NCBIfam" id="NF003465">
    <property type="entry name" value="PRK05089.1"/>
    <property type="match status" value="1"/>
</dbReference>
<feature type="compositionally biased region" description="Polar residues" evidence="6">
    <location>
        <begin position="1640"/>
        <end position="1652"/>
    </location>
</feature>
<feature type="compositionally biased region" description="Polar residues" evidence="6">
    <location>
        <begin position="1945"/>
        <end position="1955"/>
    </location>
</feature>
<dbReference type="GO" id="GO:0005759">
    <property type="term" value="C:mitochondrial matrix"/>
    <property type="evidence" value="ECO:0007669"/>
    <property type="project" value="UniProtKB-ARBA"/>
</dbReference>
<feature type="region of interest" description="Disordered" evidence="6">
    <location>
        <begin position="1911"/>
        <end position="1976"/>
    </location>
</feature>
<evidence type="ECO:0000256" key="4">
    <source>
        <dbReference type="ARBA" id="ARBA00022989"/>
    </source>
</evidence>
<accession>A0A4Y7QF11</accession>
<sequence length="1976" mass="211912">MFLSSTLRQTNFNVRAVINPCRCRYTPLGNPHSLRRTYASLNSNPKRQTYQDVYRARNRAMLMYTTAVILVAGGMSYAAVPLYRAFCAATGFAGTPQVGTGKFAPERLVPVDKAKRIKVHFTAQTSEALPWSFVPQQKHVSVLPGETSLAFYKATNKSTQDIVGIATYNVTPDRIAPYFAKVECFCFEEQKLLAGEEVDMPLLFFIDKDILDDPACRNVDDMVLSYTFFKARRNAQGHLEPDAAEDVVQASQGFAGTSTTTTTVTVTPPPPSTSPKWDSRNHGFVSPQRLSEIQMSSRQRLISSTSSNYQPSPNPQDNTNNSSAASPKPAHGRTISLFSFSRNRNSTANLPSPEVPPKGGPDDFGSRPSLQINQPALPMAEQQTPGGPGPVRRAQSINSAAPQPPPPAPTHPEIRSVVQLSLAHAQKIYFSGPLIRRVERQPDGTRPAKDDGWRDVWAQLGGTTLSVWDMQEIEEANKRGEQVPPTYVNVTDAFVQVLGSVTIPATPTSPQKKYTNVVTLNTAGSNLLLFACQSTAALISWAAALRLAAWEKSRLEEIYTAHLIRMSLTSDGVWKDPRSPLMRGKLEGWVKIRLAGQTDWKRLWLVIQAATAGHTNGDTSSIGTGETPASPRKNRMSALFGSRSHSPPPTTPTKALLTLFTSAKPKDKKKPLLSMSDFTQVFAVYPERPELISRSTLIKLEGMMGDEEVAGGMKGREGWLLIMPETEAGKLGSLEMLKWLVAFHDAFGLYGRPQSYTWDPREQVSMMFGYPVGPRKNMLFLEREAAESLDPRDDRTSAVRANLQSILAEKVRMQGPSPGSPPPGQMNGGARHASPPPSLPPLQRFNSDNSNITQQQQQQQAQSPSQSPPPPAKDASPQHTPRTEGNLPQLPQLTFDPTSRPGASSPPTVGPSRTALTPITERSHTMDSGAAGSRQNTVDDSVSSRRAGSSSDPQSATGSGQHQFSTPPTTVIEEPSRNIGPGQAAAAAAAMAAATVGPGKQSMDSQRDISHGVVAPKLTQSSSVRSGSTTDGAEGVLPSPGTPPSSVSMYSRSTMSQPRTPSSLTNHAGPVRGMSQSSDTPLSPASNLASPHSPMGMETNPQQSMDLVPPPRIGTPNAYGNRAPTPPATFIRSVQPPQQPAERQSASTPIAAPSPKFPATKALETSSQDVDQLLHEAGALYYMQQQQQDQPSTSRRKLPPAVPQGESDEESGSSTEQSQRPQPVHISPPTSPLRIRPRSSSPPEASPPPRRQTPMSFNHSPATAGGSSASAAIAAGNAAYEPTSRQRENPGSSSTSRTAPLGRKPSGARPLSVAGGKARYNSDVSSLGPTQEDEDPESVSPVESTDLPYASTSQRPQFGRLKNMAFSDFDGPDADALAALSFLEREESEQTTASKQNMAQQPQPPPPPPPEVKEPAGSNGMPAGQFRSSFAPSKQAEERKKRSQAQAAAHDAVLHKPGRPNGRAKAVKKDRGAWGESSEEEEEEEEEEDDEDADSDGQPATAASGSRSGHGLPPSITAARNQMYSGSAHGHGQSPSGSAADLGLHPNRPPRTLPQIPGMPGQRSAPGSEDYHGAPSSRRMASDQYSDAPRRSNYENATQVQHQPPAPRQNVWSTVLDSKRDPSFQQPNQDKPQGRDTFVQLDSPSETMTKAFTPQGLLSAGLQDKEDRSAKRQEEVARETGASLINVPNKPPPPQVGLLGAITAHERERKREGGMGAALTEREREKRLAEERQRKLDEFQRQQLDQQQQMAQGGSMYGGMYPGMPPQMTGFNPMMSPGMSPGAPFNPQMMQSMYFNPMFANPMAMSPMAGFNPQHMFAAQQAAQAYQQAMMSMSAAGSQVGGEDGGRATSPNPMMAPGGMNMGFDPRMSMMGMGMGMQGTGGMGFSPGMGMGMGGGTPMGGPMGMNMTGGTTPAGASGFDPRFSMGPNQFDANLRPPGEFDQRQSPRITAYNTPPQGGGSPAGSTGPRAIDAENPQ</sequence>
<dbReference type="FunFam" id="2.60.370.10:FF:000001">
    <property type="entry name" value="COX11 cytochrome c oxidase assembly homolog"/>
    <property type="match status" value="1"/>
</dbReference>